<dbReference type="GO" id="GO:0006284">
    <property type="term" value="P:base-excision repair"/>
    <property type="evidence" value="ECO:0007669"/>
    <property type="project" value="InterPro"/>
</dbReference>
<feature type="compositionally biased region" description="Basic and acidic residues" evidence="2">
    <location>
        <begin position="247"/>
        <end position="273"/>
    </location>
</feature>
<dbReference type="Proteomes" id="UP000012073">
    <property type="component" value="Unassembled WGS sequence"/>
</dbReference>
<keyword evidence="1" id="KW-0479">Metal-binding</keyword>
<evidence type="ECO:0000256" key="1">
    <source>
        <dbReference type="PIRSR" id="PIRSR605019-1"/>
    </source>
</evidence>
<dbReference type="SUPFAM" id="SSF48150">
    <property type="entry name" value="DNA-glycosylase"/>
    <property type="match status" value="1"/>
</dbReference>
<proteinExistence type="predicted"/>
<organism evidence="3 4">
    <name type="scientific">Chondrus crispus</name>
    <name type="common">Carrageen Irish moss</name>
    <name type="synonym">Polymorpha crispa</name>
    <dbReference type="NCBI Taxonomy" id="2769"/>
    <lineage>
        <taxon>Eukaryota</taxon>
        <taxon>Rhodophyta</taxon>
        <taxon>Florideophyceae</taxon>
        <taxon>Rhodymeniophycidae</taxon>
        <taxon>Gigartinales</taxon>
        <taxon>Gigartinaceae</taxon>
        <taxon>Chondrus</taxon>
    </lineage>
</organism>
<evidence type="ECO:0000256" key="2">
    <source>
        <dbReference type="SAM" id="MobiDB-lite"/>
    </source>
</evidence>
<evidence type="ECO:0008006" key="5">
    <source>
        <dbReference type="Google" id="ProtNLM"/>
    </source>
</evidence>
<dbReference type="PhylomeDB" id="R7Q861"/>
<dbReference type="EMBL" id="HG001679">
    <property type="protein sequence ID" value="CDF34229.1"/>
    <property type="molecule type" value="Genomic_DNA"/>
</dbReference>
<reference evidence="4" key="1">
    <citation type="journal article" date="2013" name="Proc. Natl. Acad. Sci. U.S.A.">
        <title>Genome structure and metabolic features in the red seaweed Chondrus crispus shed light on evolution of the Archaeplastida.</title>
        <authorList>
            <person name="Collen J."/>
            <person name="Porcel B."/>
            <person name="Carre W."/>
            <person name="Ball S.G."/>
            <person name="Chaparro C."/>
            <person name="Tonon T."/>
            <person name="Barbeyron T."/>
            <person name="Michel G."/>
            <person name="Noel B."/>
            <person name="Valentin K."/>
            <person name="Elias M."/>
            <person name="Artiguenave F."/>
            <person name="Arun A."/>
            <person name="Aury J.M."/>
            <person name="Barbosa-Neto J.F."/>
            <person name="Bothwell J.H."/>
            <person name="Bouget F.Y."/>
            <person name="Brillet L."/>
            <person name="Cabello-Hurtado F."/>
            <person name="Capella-Gutierrez S."/>
            <person name="Charrier B."/>
            <person name="Cladiere L."/>
            <person name="Cock J.M."/>
            <person name="Coelho S.M."/>
            <person name="Colleoni C."/>
            <person name="Czjzek M."/>
            <person name="Da Silva C."/>
            <person name="Delage L."/>
            <person name="Denoeud F."/>
            <person name="Deschamps P."/>
            <person name="Dittami S.M."/>
            <person name="Gabaldon T."/>
            <person name="Gachon C.M."/>
            <person name="Groisillier A."/>
            <person name="Herve C."/>
            <person name="Jabbari K."/>
            <person name="Katinka M."/>
            <person name="Kloareg B."/>
            <person name="Kowalczyk N."/>
            <person name="Labadie K."/>
            <person name="Leblanc C."/>
            <person name="Lopez P.J."/>
            <person name="McLachlan D.H."/>
            <person name="Meslet-Cladiere L."/>
            <person name="Moustafa A."/>
            <person name="Nehr Z."/>
            <person name="Nyvall Collen P."/>
            <person name="Panaud O."/>
            <person name="Partensky F."/>
            <person name="Poulain J."/>
            <person name="Rensing S.A."/>
            <person name="Rousvoal S."/>
            <person name="Samson G."/>
            <person name="Symeonidi A."/>
            <person name="Weissenbach J."/>
            <person name="Zambounis A."/>
            <person name="Wincker P."/>
            <person name="Boyen C."/>
        </authorList>
    </citation>
    <scope>NUCLEOTIDE SEQUENCE [LARGE SCALE GENOMIC DNA]</scope>
    <source>
        <strain evidence="4">cv. Stackhouse</strain>
    </source>
</reference>
<dbReference type="OrthoDB" id="3941538at2759"/>
<dbReference type="KEGG" id="ccp:CHC_T00002930001"/>
<dbReference type="GO" id="GO:0008725">
    <property type="term" value="F:DNA-3-methyladenine glycosylase activity"/>
    <property type="evidence" value="ECO:0007669"/>
    <property type="project" value="InterPro"/>
</dbReference>
<dbReference type="Gramene" id="CDF34229">
    <property type="protein sequence ID" value="CDF34229"/>
    <property type="gene ID" value="CHC_T00002930001"/>
</dbReference>
<dbReference type="InterPro" id="IPR005019">
    <property type="entry name" value="Adenine_glyco"/>
</dbReference>
<name>R7Q861_CHOCR</name>
<feature type="region of interest" description="Disordered" evidence="2">
    <location>
        <begin position="234"/>
        <end position="307"/>
    </location>
</feature>
<feature type="binding site" evidence="1">
    <location>
        <position position="191"/>
    </location>
    <ligand>
        <name>Zn(2+)</name>
        <dbReference type="ChEBI" id="CHEBI:29105"/>
    </ligand>
</feature>
<evidence type="ECO:0000313" key="4">
    <source>
        <dbReference type="Proteomes" id="UP000012073"/>
    </source>
</evidence>
<dbReference type="GeneID" id="17321780"/>
<dbReference type="Pfam" id="PF03352">
    <property type="entry name" value="Adenine_glyco"/>
    <property type="match status" value="1"/>
</dbReference>
<keyword evidence="1" id="KW-0862">Zinc</keyword>
<feature type="binding site" evidence="1">
    <location>
        <position position="28"/>
    </location>
    <ligand>
        <name>Zn(2+)</name>
        <dbReference type="ChEBI" id="CHEBI:29105"/>
    </ligand>
</feature>
<dbReference type="STRING" id="2769.R7Q861"/>
<feature type="binding site" evidence="1">
    <location>
        <position position="187"/>
    </location>
    <ligand>
        <name>Zn(2+)</name>
        <dbReference type="ChEBI" id="CHEBI:29105"/>
    </ligand>
</feature>
<feature type="compositionally biased region" description="Basic and acidic residues" evidence="2">
    <location>
        <begin position="280"/>
        <end position="289"/>
    </location>
</feature>
<dbReference type="PANTHER" id="PTHR30037">
    <property type="entry name" value="DNA-3-METHYLADENINE GLYCOSYLASE 1"/>
    <property type="match status" value="1"/>
</dbReference>
<dbReference type="AlphaFoldDB" id="R7Q861"/>
<dbReference type="GO" id="GO:0046872">
    <property type="term" value="F:metal ion binding"/>
    <property type="evidence" value="ECO:0007669"/>
    <property type="project" value="UniProtKB-KW"/>
</dbReference>
<dbReference type="InterPro" id="IPR011257">
    <property type="entry name" value="DNA_glycosylase"/>
</dbReference>
<evidence type="ECO:0000313" key="3">
    <source>
        <dbReference type="EMBL" id="CDF34229.1"/>
    </source>
</evidence>
<dbReference type="PANTHER" id="PTHR30037:SF4">
    <property type="entry name" value="DNA-3-METHYLADENINE GLYCOSYLASE I"/>
    <property type="match status" value="1"/>
</dbReference>
<sequence>MASGPSSAAAPTRCGWSLSGDEDYISYHDSEWGEPVYCDRAMFEHLLLETFQAGLSWALILRRREAFRAAFHGFDAWRVSEMTEADVARLAADRAIVRHEGKIRAAIGNARAVVRMREDEGLGLAEYFWRWVGFVQAQGTAREQSEMRSESEVSRSIARDLKRRGCKFVGATTMYAHMQATGVVNDHVVGCERYAEVGKRVWGREEWARVGVDVGVLGDGRAFAERMEEAARAEKKEKKEKKKTKKTKENEEKKETKETKETKEKKGRVKGEGKWNGVRRSGEMGKARGGEPQTKRRRSKRLAGEEA</sequence>
<accession>R7Q861</accession>
<dbReference type="InterPro" id="IPR052891">
    <property type="entry name" value="DNA-3mA_glycosylase"/>
</dbReference>
<dbReference type="RefSeq" id="XP_005714048.1">
    <property type="nucleotide sequence ID" value="XM_005713991.1"/>
</dbReference>
<dbReference type="Gene3D" id="1.10.340.30">
    <property type="entry name" value="Hypothetical protein, domain 2"/>
    <property type="match status" value="1"/>
</dbReference>
<feature type="binding site" evidence="1">
    <location>
        <position position="14"/>
    </location>
    <ligand>
        <name>Zn(2+)</name>
        <dbReference type="ChEBI" id="CHEBI:29105"/>
    </ligand>
</feature>
<keyword evidence="4" id="KW-1185">Reference proteome</keyword>
<gene>
    <name evidence="3" type="ORF">CHC_T00002930001</name>
</gene>
<protein>
    <recommendedName>
        <fullName evidence="5">DNA-3-methyladenine glycosylase I</fullName>
    </recommendedName>
</protein>